<evidence type="ECO:0000313" key="1">
    <source>
        <dbReference type="EMBL" id="UJO15236.1"/>
    </source>
</evidence>
<dbReference type="Proteomes" id="UP000756132">
    <property type="component" value="Chromosome 3"/>
</dbReference>
<organism evidence="1 2">
    <name type="scientific">Passalora fulva</name>
    <name type="common">Tomato leaf mold</name>
    <name type="synonym">Cladosporium fulvum</name>
    <dbReference type="NCBI Taxonomy" id="5499"/>
    <lineage>
        <taxon>Eukaryota</taxon>
        <taxon>Fungi</taxon>
        <taxon>Dikarya</taxon>
        <taxon>Ascomycota</taxon>
        <taxon>Pezizomycotina</taxon>
        <taxon>Dothideomycetes</taxon>
        <taxon>Dothideomycetidae</taxon>
        <taxon>Mycosphaerellales</taxon>
        <taxon>Mycosphaerellaceae</taxon>
        <taxon>Fulvia</taxon>
    </lineage>
</organism>
<dbReference type="AlphaFoldDB" id="A0A9Q8LD68"/>
<sequence>MLLLVNPKSMDTTKKTAPPIPGVEHVTCQEQADHLHHLYHSWKELLGTPITSTDARIIAGIALLREAIAGCHLAFLELPYYSEVTKGYWLKLLFYGQQAIHALAFTVAKFCDFETKNAKPTGPYPVMRKEDPFNIVPQVTNERLLRQWAMAMYLDLQHITSFFGEALDAAEQSLQIGLGDDKTIQLVEGRNGADAVRTPGLERTVHLHLPPVPEEAVDDMWRLGSASSMIYCLTNLAAILSRAFEGADVQLWGHKVPATERDMMMRLKVPKEWK</sequence>
<proteinExistence type="predicted"/>
<reference evidence="1" key="1">
    <citation type="submission" date="2021-12" db="EMBL/GenBank/DDBJ databases">
        <authorList>
            <person name="Zaccaron A."/>
            <person name="Stergiopoulos I."/>
        </authorList>
    </citation>
    <scope>NUCLEOTIDE SEQUENCE</scope>
    <source>
        <strain evidence="1">Race5_Kim</strain>
    </source>
</reference>
<keyword evidence="2" id="KW-1185">Reference proteome</keyword>
<dbReference type="OrthoDB" id="10499387at2759"/>
<dbReference type="KEGG" id="ffu:CLAFUR5_08220"/>
<accession>A0A9Q8LD68</accession>
<dbReference type="GeneID" id="71988098"/>
<dbReference type="RefSeq" id="XP_047759602.1">
    <property type="nucleotide sequence ID" value="XM_047907368.1"/>
</dbReference>
<protein>
    <submittedName>
        <fullName evidence="1">Uncharacterized protein</fullName>
    </submittedName>
</protein>
<evidence type="ECO:0000313" key="2">
    <source>
        <dbReference type="Proteomes" id="UP000756132"/>
    </source>
</evidence>
<gene>
    <name evidence="1" type="ORF">CLAFUR5_08220</name>
</gene>
<reference evidence="1" key="2">
    <citation type="journal article" date="2022" name="Microb. Genom.">
        <title>A chromosome-scale genome assembly of the tomato pathogen Cladosporium fulvum reveals a compartmentalized genome architecture and the presence of a dispensable chromosome.</title>
        <authorList>
            <person name="Zaccaron A.Z."/>
            <person name="Chen L.H."/>
            <person name="Samaras A."/>
            <person name="Stergiopoulos I."/>
        </authorList>
    </citation>
    <scope>NUCLEOTIDE SEQUENCE</scope>
    <source>
        <strain evidence="1">Race5_Kim</strain>
    </source>
</reference>
<dbReference type="EMBL" id="CP090165">
    <property type="protein sequence ID" value="UJO15236.1"/>
    <property type="molecule type" value="Genomic_DNA"/>
</dbReference>
<name>A0A9Q8LD68_PASFU</name>